<gene>
    <name evidence="4" type="ORF">ST47_g2970</name>
</gene>
<dbReference type="Pfam" id="PF23394">
    <property type="entry name" value="DUF7102"/>
    <property type="match status" value="1"/>
</dbReference>
<protein>
    <submittedName>
        <fullName evidence="4">Uncharacterized protein</fullName>
    </submittedName>
</protein>
<evidence type="ECO:0000313" key="4">
    <source>
        <dbReference type="EMBL" id="KZM25976.1"/>
    </source>
</evidence>
<feature type="compositionally biased region" description="Acidic residues" evidence="1">
    <location>
        <begin position="522"/>
        <end position="531"/>
    </location>
</feature>
<dbReference type="InterPro" id="IPR055528">
    <property type="entry name" value="DUF7102"/>
</dbReference>
<feature type="domain" description="SAM-like" evidence="3">
    <location>
        <begin position="893"/>
        <end position="976"/>
    </location>
</feature>
<evidence type="ECO:0000256" key="1">
    <source>
        <dbReference type="SAM" id="MobiDB-lite"/>
    </source>
</evidence>
<feature type="domain" description="DUF7102" evidence="2">
    <location>
        <begin position="726"/>
        <end position="879"/>
    </location>
</feature>
<dbReference type="AlphaFoldDB" id="A0A163IVR8"/>
<evidence type="ECO:0000259" key="2">
    <source>
        <dbReference type="Pfam" id="PF23394"/>
    </source>
</evidence>
<reference evidence="4 5" key="1">
    <citation type="journal article" date="2016" name="Sci. Rep.">
        <title>Draft genome sequencing and secretome analysis of fungal phytopathogen Ascochyta rabiei provides insight into the necrotrophic effector repertoire.</title>
        <authorList>
            <person name="Verma S."/>
            <person name="Gazara R.K."/>
            <person name="Nizam S."/>
            <person name="Parween S."/>
            <person name="Chattopadhyay D."/>
            <person name="Verma P.K."/>
        </authorList>
    </citation>
    <scope>NUCLEOTIDE SEQUENCE [LARGE SCALE GENOMIC DNA]</scope>
    <source>
        <strain evidence="4 5">ArDII</strain>
    </source>
</reference>
<feature type="region of interest" description="Disordered" evidence="1">
    <location>
        <begin position="564"/>
        <end position="617"/>
    </location>
</feature>
<name>A0A163IVR8_DIDRA</name>
<comment type="caution">
    <text evidence="4">The sequence shown here is derived from an EMBL/GenBank/DDBJ whole genome shotgun (WGS) entry which is preliminary data.</text>
</comment>
<feature type="compositionally biased region" description="Polar residues" evidence="1">
    <location>
        <begin position="608"/>
        <end position="617"/>
    </location>
</feature>
<sequence>MELDIPFSDPLPVVEDDDEPSVLEYAREQGLSVDYTTELPRIADICLSLNATLDQDPYDPFEDDLANAVTAAVALTKQRLAVTKDVALLLKSVLSPPEPPVYDLLATDGRQRILDLKQELPILQTDAELDMLSFGTRVEPDFKELRTRLPSEDLDDENDEGFGWPARYFAYPAQCDAKIKSEKLAITRDVLSFLQSAVRDDFTPDDHARIMAGGLDDGKEPATRHLTPPLLPWSPPLTPYIPSSPANHLPLAFESSDSVAAELKALEQHVMAEDSLARQHSGSSDSMLLDVADLNAFFDAEEAVSPHFPDRTSTTLKRRAEYLKVEGPLTPPILSDSPMKKLKSVSFAEMIQVCETLEPWTDEHRSDASETHSTTEELAKEIGPLANEVNRRIENEKLTGADTVARVEVPFVDMTLPVAPWNEYSQQKSKHRHSGVTELQAQMRFLQKVKRNDLRTACAWHGVSDLELSWGWFASPTSTIKLKEKLHGETEFNKIQAELIAGTTATSSNEVWKREGLRILDEESDDDEDELEPAKVEEQNSMEALVRKRKLEIEEHGEALEMQCKQKHTATRELLSNPHTQPRPEEASSQHWQNEPFTSHDSRMAHQIQANPRSQESQLCISKRNGIHEPKEAPTELMFGGFSASTALHKFMETQGKAVKPATTTALKQLPFAPPTEGLIVRSRSPPPDLNTLITRRMITFQGRTAEQPPHSVSEPLPALDLPPCSFIISSKLLQRRPFTKQVEHLYPRAELIYRDYTLPHSISLEADIIFSPSTGLILTTLQQIKQSPLPGQALRSPVKERILILQARYERLVVLISEGLTEQVGYSRPEDARDTESLKGLETFATQLEGDVVVRYVEGGEQALARSVVESMGEYGLPSDGKDMSNIKLFAMETTWEVFLRRAGLNPFAAQAIIASLKTPTIVRLPPTLSLPASYEPQKTVEAAGLSLLLLMKSEDRAKHFQALMGGRRILDRIDSGSALSICNYRSDVSSKYAVILSPSSSIVTNPPRT</sequence>
<accession>A0A163IVR8</accession>
<dbReference type="InterPro" id="IPR057559">
    <property type="entry name" value="SAM_6"/>
</dbReference>
<dbReference type="EMBL" id="JYNV01000119">
    <property type="protein sequence ID" value="KZM25976.1"/>
    <property type="molecule type" value="Genomic_DNA"/>
</dbReference>
<evidence type="ECO:0000313" key="5">
    <source>
        <dbReference type="Proteomes" id="UP000076837"/>
    </source>
</evidence>
<proteinExistence type="predicted"/>
<organism evidence="4 5">
    <name type="scientific">Didymella rabiei</name>
    <name type="common">Chickpea ascochyta blight fungus</name>
    <name type="synonym">Mycosphaerella rabiei</name>
    <dbReference type="NCBI Taxonomy" id="5454"/>
    <lineage>
        <taxon>Eukaryota</taxon>
        <taxon>Fungi</taxon>
        <taxon>Dikarya</taxon>
        <taxon>Ascomycota</taxon>
        <taxon>Pezizomycotina</taxon>
        <taxon>Dothideomycetes</taxon>
        <taxon>Pleosporomycetidae</taxon>
        <taxon>Pleosporales</taxon>
        <taxon>Pleosporineae</taxon>
        <taxon>Didymellaceae</taxon>
        <taxon>Ascochyta</taxon>
    </lineage>
</organism>
<dbReference type="Proteomes" id="UP000076837">
    <property type="component" value="Unassembled WGS sequence"/>
</dbReference>
<evidence type="ECO:0000259" key="3">
    <source>
        <dbReference type="Pfam" id="PF23395"/>
    </source>
</evidence>
<feature type="region of interest" description="Disordered" evidence="1">
    <location>
        <begin position="520"/>
        <end position="543"/>
    </location>
</feature>
<keyword evidence="5" id="KW-1185">Reference proteome</keyword>
<dbReference type="Pfam" id="PF23395">
    <property type="entry name" value="SAM_6"/>
    <property type="match status" value="1"/>
</dbReference>